<reference evidence="2 3" key="1">
    <citation type="submission" date="2019-03" db="EMBL/GenBank/DDBJ databases">
        <title>Comparative insights into the high quality Complete genome sequence of highly metal resistant Cupriavidus metallidurans strain BS1 isolated from a gold-copper mine.</title>
        <authorList>
            <person name="Mazhar H.S."/>
            <person name="Rensing C."/>
        </authorList>
    </citation>
    <scope>NUCLEOTIDE SEQUENCE [LARGE SCALE GENOMIC DNA]</scope>
    <source>
        <strain evidence="2 3">BS1</strain>
    </source>
</reference>
<dbReference type="AlphaFoldDB" id="A0A482IPF2"/>
<dbReference type="CDD" id="cd03024">
    <property type="entry name" value="DsbA_FrnE"/>
    <property type="match status" value="1"/>
</dbReference>
<name>A0A482IPF2_9BURK</name>
<dbReference type="Proteomes" id="UP000253772">
    <property type="component" value="Chromosome c1"/>
</dbReference>
<dbReference type="SUPFAM" id="SSF52833">
    <property type="entry name" value="Thioredoxin-like"/>
    <property type="match status" value="1"/>
</dbReference>
<organism evidence="2 3">
    <name type="scientific">Cupriavidus metallidurans</name>
    <dbReference type="NCBI Taxonomy" id="119219"/>
    <lineage>
        <taxon>Bacteria</taxon>
        <taxon>Pseudomonadati</taxon>
        <taxon>Pseudomonadota</taxon>
        <taxon>Betaproteobacteria</taxon>
        <taxon>Burkholderiales</taxon>
        <taxon>Burkholderiaceae</taxon>
        <taxon>Cupriavidus</taxon>
    </lineage>
</organism>
<evidence type="ECO:0000313" key="3">
    <source>
        <dbReference type="Proteomes" id="UP000253772"/>
    </source>
</evidence>
<evidence type="ECO:0000259" key="1">
    <source>
        <dbReference type="Pfam" id="PF01323"/>
    </source>
</evidence>
<dbReference type="InterPro" id="IPR001853">
    <property type="entry name" value="DSBA-like_thioredoxin_dom"/>
</dbReference>
<dbReference type="Pfam" id="PF01323">
    <property type="entry name" value="DSBA"/>
    <property type="match status" value="1"/>
</dbReference>
<dbReference type="PANTHER" id="PTHR13887:SF41">
    <property type="entry name" value="THIOREDOXIN SUPERFAMILY PROTEIN"/>
    <property type="match status" value="1"/>
</dbReference>
<dbReference type="EMBL" id="CP037900">
    <property type="protein sequence ID" value="QBP10081.1"/>
    <property type="molecule type" value="Genomic_DNA"/>
</dbReference>
<dbReference type="InterPro" id="IPR036249">
    <property type="entry name" value="Thioredoxin-like_sf"/>
</dbReference>
<dbReference type="RefSeq" id="WP_024570214.1">
    <property type="nucleotide sequence ID" value="NZ_CP037900.1"/>
</dbReference>
<accession>A0A482IPF2</accession>
<dbReference type="Gene3D" id="3.40.30.10">
    <property type="entry name" value="Glutaredoxin"/>
    <property type="match status" value="1"/>
</dbReference>
<dbReference type="OrthoDB" id="9799122at2"/>
<proteinExistence type="predicted"/>
<feature type="domain" description="DSBA-like thioredoxin" evidence="1">
    <location>
        <begin position="6"/>
        <end position="208"/>
    </location>
</feature>
<sequence>MTPIDIVITYDFICPWCWIGHQSLKAGIEQAGMAGRFRSQYQPYELNPDMPKPSSDRKAYRSRKFGSWERSQVLDAEVAAAGKRVGLAFNYDRILVTPNTRLAHRLMRYVQDQDAARADDLFSAVMEAYFTRGQDIGSLDVLVDIAVSIGFDAAGVREYLNGSAGEASVVAQELQAQFDGVRSVPTYRVGNQRITGGQPPQHFARVLQAAAGEVENM</sequence>
<dbReference type="GO" id="GO:0016491">
    <property type="term" value="F:oxidoreductase activity"/>
    <property type="evidence" value="ECO:0007669"/>
    <property type="project" value="InterPro"/>
</dbReference>
<protein>
    <submittedName>
        <fullName evidence="2">DsbA family oxidoreductase</fullName>
    </submittedName>
</protein>
<dbReference type="PANTHER" id="PTHR13887">
    <property type="entry name" value="GLUTATHIONE S-TRANSFERASE KAPPA"/>
    <property type="match status" value="1"/>
</dbReference>
<evidence type="ECO:0000313" key="2">
    <source>
        <dbReference type="EMBL" id="QBP10081.1"/>
    </source>
</evidence>
<gene>
    <name evidence="2" type="ORF">DDF84_010085</name>
</gene>